<dbReference type="AlphaFoldDB" id="A0A929F5K7"/>
<proteinExistence type="predicted"/>
<dbReference type="EMBL" id="JADEXP010000109">
    <property type="protein sequence ID" value="MBE9067655.1"/>
    <property type="molecule type" value="Genomic_DNA"/>
</dbReference>
<organism evidence="1 2">
    <name type="scientific">Leptolyngbya cf. ectocarpi LEGE 11479</name>
    <dbReference type="NCBI Taxonomy" id="1828722"/>
    <lineage>
        <taxon>Bacteria</taxon>
        <taxon>Bacillati</taxon>
        <taxon>Cyanobacteriota</taxon>
        <taxon>Cyanophyceae</taxon>
        <taxon>Leptolyngbyales</taxon>
        <taxon>Leptolyngbyaceae</taxon>
        <taxon>Leptolyngbya group</taxon>
        <taxon>Leptolyngbya</taxon>
    </lineage>
</organism>
<protein>
    <submittedName>
        <fullName evidence="1">Arsenic resistance protein</fullName>
    </submittedName>
</protein>
<accession>A0A929F5K7</accession>
<feature type="non-terminal residue" evidence="1">
    <location>
        <position position="1"/>
    </location>
</feature>
<sequence>YGTVMRNLSIALAIAMTAFGKEQGAEIALIIAMAYIIQVQAAAWYVRFSDRIFGPVPDSQPSIQQSA</sequence>
<reference evidence="1" key="1">
    <citation type="submission" date="2020-10" db="EMBL/GenBank/DDBJ databases">
        <authorList>
            <person name="Castelo-Branco R."/>
            <person name="Eusebio N."/>
            <person name="Adriana R."/>
            <person name="Vieira A."/>
            <person name="Brugerolle De Fraissinette N."/>
            <person name="Rezende De Castro R."/>
            <person name="Schneider M.P."/>
            <person name="Vasconcelos V."/>
            <person name="Leao P.N."/>
        </authorList>
    </citation>
    <scope>NUCLEOTIDE SEQUENCE</scope>
    <source>
        <strain evidence="1">LEGE 11479</strain>
    </source>
</reference>
<keyword evidence="2" id="KW-1185">Reference proteome</keyword>
<dbReference type="Proteomes" id="UP000615026">
    <property type="component" value="Unassembled WGS sequence"/>
</dbReference>
<evidence type="ECO:0000313" key="2">
    <source>
        <dbReference type="Proteomes" id="UP000615026"/>
    </source>
</evidence>
<evidence type="ECO:0000313" key="1">
    <source>
        <dbReference type="EMBL" id="MBE9067655.1"/>
    </source>
</evidence>
<name>A0A929F5K7_LEPEC</name>
<comment type="caution">
    <text evidence="1">The sequence shown here is derived from an EMBL/GenBank/DDBJ whole genome shotgun (WGS) entry which is preliminary data.</text>
</comment>
<gene>
    <name evidence="1" type="ORF">IQ260_13420</name>
</gene>